<dbReference type="InterPro" id="IPR001839">
    <property type="entry name" value="TGF-b_C"/>
</dbReference>
<keyword evidence="6" id="KW-1015">Disulfide bond</keyword>
<sequence length="445" mass="49705">MKSFLFQLRLSLALAIGSCLCKPLGNNIHAEAPPGGMSPDGMPPDLLDEEETESRMENLLESLKEGFLRQLNLSEVPQENFKVSPPQFMVELYRKYSSDRLAAPQSDVIRSFTVQEIPVSETNNSRSKHRLQFGVSIPGHEKITTAELQLLFLPDGRSKVASQSSKTTVKVYQADAGASCSQTPLLLGKEAVGWKSSWVTFDVTTAVQRWARSGRGAAAFDVVVERRDCGASPGTASCLNMSLSVGDNSSAALIVFSDDLGNRRRKKNEELREMILHEEETLLHSGADWYRGNQIPNEVPGAQPPRRPKRKAEREYCRRSSLKVNFKDIGWDSWIVAPPEYDAFECRGQCYYPLTDESTPSKHALIQTLMNIRDPRKASMACCVPIKLDPITVMYQENGRLTIRYLYEEMKVAECGCRLLTRSEDGVQPTSGFRHVPSFSSSQIC</sequence>
<evidence type="ECO:0000256" key="7">
    <source>
        <dbReference type="ARBA" id="ARBA00023180"/>
    </source>
</evidence>
<feature type="chain" id="PRO_5032821305" evidence="9">
    <location>
        <begin position="22"/>
        <end position="445"/>
    </location>
</feature>
<evidence type="ECO:0000256" key="6">
    <source>
        <dbReference type="ARBA" id="ARBA00023157"/>
    </source>
</evidence>
<dbReference type="EMBL" id="WKFB01000440">
    <property type="protein sequence ID" value="KAF6723087.1"/>
    <property type="molecule type" value="Genomic_DNA"/>
</dbReference>
<evidence type="ECO:0000313" key="12">
    <source>
        <dbReference type="Proteomes" id="UP000646548"/>
    </source>
</evidence>
<dbReference type="GO" id="GO:0005615">
    <property type="term" value="C:extracellular space"/>
    <property type="evidence" value="ECO:0007669"/>
    <property type="project" value="TreeGrafter"/>
</dbReference>
<dbReference type="SUPFAM" id="SSF57501">
    <property type="entry name" value="Cystine-knot cytokines"/>
    <property type="match status" value="1"/>
</dbReference>
<dbReference type="InterPro" id="IPR015615">
    <property type="entry name" value="TGF-beta-rel"/>
</dbReference>
<keyword evidence="4 9" id="KW-0732">Signal</keyword>
<dbReference type="PROSITE" id="PS00250">
    <property type="entry name" value="TGF_BETA_1"/>
    <property type="match status" value="1"/>
</dbReference>
<feature type="domain" description="TGF-beta family profile" evidence="10">
    <location>
        <begin position="307"/>
        <end position="418"/>
    </location>
</feature>
<dbReference type="PROSITE" id="PS51362">
    <property type="entry name" value="TGF_BETA_2"/>
    <property type="match status" value="1"/>
</dbReference>
<evidence type="ECO:0000259" key="10">
    <source>
        <dbReference type="PROSITE" id="PS51362"/>
    </source>
</evidence>
<dbReference type="FunFam" id="2.60.120.970:FF:000037">
    <property type="entry name" value="Bone morphogenetic protein 10"/>
    <property type="match status" value="1"/>
</dbReference>
<dbReference type="SMART" id="SM00204">
    <property type="entry name" value="TGFB"/>
    <property type="match status" value="1"/>
</dbReference>
<evidence type="ECO:0000256" key="3">
    <source>
        <dbReference type="ARBA" id="ARBA00022525"/>
    </source>
</evidence>
<dbReference type="PANTHER" id="PTHR11848:SF157">
    <property type="entry name" value="GROWTH_DIFFERENTIATION FACTOR 2"/>
    <property type="match status" value="1"/>
</dbReference>
<organism evidence="11 12">
    <name type="scientific">Oryzias melastigma</name>
    <name type="common">Marine medaka</name>
    <dbReference type="NCBI Taxonomy" id="30732"/>
    <lineage>
        <taxon>Eukaryota</taxon>
        <taxon>Metazoa</taxon>
        <taxon>Chordata</taxon>
        <taxon>Craniata</taxon>
        <taxon>Vertebrata</taxon>
        <taxon>Euteleostomi</taxon>
        <taxon>Actinopterygii</taxon>
        <taxon>Neopterygii</taxon>
        <taxon>Teleostei</taxon>
        <taxon>Neoteleostei</taxon>
        <taxon>Acanthomorphata</taxon>
        <taxon>Ovalentaria</taxon>
        <taxon>Atherinomorphae</taxon>
        <taxon>Beloniformes</taxon>
        <taxon>Adrianichthyidae</taxon>
        <taxon>Oryziinae</taxon>
        <taxon>Oryzias</taxon>
    </lineage>
</organism>
<evidence type="ECO:0000256" key="9">
    <source>
        <dbReference type="SAM" id="SignalP"/>
    </source>
</evidence>
<name>A0A834C579_ORYME</name>
<proteinExistence type="inferred from homology"/>
<protein>
    <submittedName>
        <fullName evidence="11">Growth/differentiation factor 2</fullName>
    </submittedName>
</protein>
<dbReference type="Proteomes" id="UP000646548">
    <property type="component" value="Unassembled WGS sequence"/>
</dbReference>
<keyword evidence="3" id="KW-0964">Secreted</keyword>
<keyword evidence="7" id="KW-0325">Glycoprotein</keyword>
<comment type="caution">
    <text evidence="11">The sequence shown here is derived from an EMBL/GenBank/DDBJ whole genome shotgun (WGS) entry which is preliminary data.</text>
</comment>
<reference evidence="11" key="1">
    <citation type="journal article" name="BMC Genomics">
        <title>Long-read sequencing and de novo genome assembly of marine medaka (Oryzias melastigma).</title>
        <authorList>
            <person name="Liang P."/>
            <person name="Saqib H.S.A."/>
            <person name="Ni X."/>
            <person name="Shen Y."/>
        </authorList>
    </citation>
    <scope>NUCLEOTIDE SEQUENCE</scope>
    <source>
        <strain evidence="11">Bigg-433</strain>
    </source>
</reference>
<dbReference type="GO" id="GO:0030509">
    <property type="term" value="P:BMP signaling pathway"/>
    <property type="evidence" value="ECO:0007669"/>
    <property type="project" value="TreeGrafter"/>
</dbReference>
<dbReference type="InterPro" id="IPR001111">
    <property type="entry name" value="TGF-b_propeptide"/>
</dbReference>
<feature type="signal peptide" evidence="9">
    <location>
        <begin position="1"/>
        <end position="21"/>
    </location>
</feature>
<dbReference type="AlphaFoldDB" id="A0A834C579"/>
<accession>A0A834C579</accession>
<evidence type="ECO:0000256" key="1">
    <source>
        <dbReference type="ARBA" id="ARBA00004613"/>
    </source>
</evidence>
<evidence type="ECO:0000256" key="8">
    <source>
        <dbReference type="RuleBase" id="RU000354"/>
    </source>
</evidence>
<dbReference type="GO" id="GO:0005125">
    <property type="term" value="F:cytokine activity"/>
    <property type="evidence" value="ECO:0007669"/>
    <property type="project" value="TreeGrafter"/>
</dbReference>
<evidence type="ECO:0000313" key="11">
    <source>
        <dbReference type="EMBL" id="KAF6723087.1"/>
    </source>
</evidence>
<comment type="similarity">
    <text evidence="2 8">Belongs to the TGF-beta family.</text>
</comment>
<dbReference type="InterPro" id="IPR029034">
    <property type="entry name" value="Cystine-knot_cytokine"/>
</dbReference>
<evidence type="ECO:0000256" key="2">
    <source>
        <dbReference type="ARBA" id="ARBA00006656"/>
    </source>
</evidence>
<dbReference type="PANTHER" id="PTHR11848">
    <property type="entry name" value="TGF-BETA FAMILY"/>
    <property type="match status" value="1"/>
</dbReference>
<evidence type="ECO:0000256" key="4">
    <source>
        <dbReference type="ARBA" id="ARBA00022729"/>
    </source>
</evidence>
<dbReference type="Gene3D" id="2.60.120.970">
    <property type="match status" value="1"/>
</dbReference>
<comment type="subcellular location">
    <subcellularLocation>
        <location evidence="1">Secreted</location>
    </subcellularLocation>
</comment>
<dbReference type="FunFam" id="2.10.90.10:FF:000001">
    <property type="entry name" value="Bone morphogenetic protein 4"/>
    <property type="match status" value="1"/>
</dbReference>
<dbReference type="Gene3D" id="2.10.90.10">
    <property type="entry name" value="Cystine-knot cytokines"/>
    <property type="match status" value="1"/>
</dbReference>
<keyword evidence="5 8" id="KW-0339">Growth factor</keyword>
<dbReference type="GO" id="GO:0008083">
    <property type="term" value="F:growth factor activity"/>
    <property type="evidence" value="ECO:0007669"/>
    <property type="project" value="UniProtKB-KW"/>
</dbReference>
<evidence type="ECO:0000256" key="5">
    <source>
        <dbReference type="ARBA" id="ARBA00023030"/>
    </source>
</evidence>
<dbReference type="Pfam" id="PF00019">
    <property type="entry name" value="TGF_beta"/>
    <property type="match status" value="1"/>
</dbReference>
<dbReference type="GO" id="GO:0035239">
    <property type="term" value="P:tube morphogenesis"/>
    <property type="evidence" value="ECO:0007669"/>
    <property type="project" value="UniProtKB-ARBA"/>
</dbReference>
<gene>
    <name evidence="11" type="ORF">FQA47_000288</name>
</gene>
<dbReference type="Pfam" id="PF00688">
    <property type="entry name" value="TGFb_propeptide"/>
    <property type="match status" value="1"/>
</dbReference>
<dbReference type="InterPro" id="IPR017948">
    <property type="entry name" value="TGFb_CS"/>
</dbReference>
<dbReference type="PRINTS" id="PR00669">
    <property type="entry name" value="INHIBINA"/>
</dbReference>